<reference evidence="4" key="2">
    <citation type="submission" date="2012-11" db="EMBL/GenBank/DDBJ databases">
        <authorList>
            <person name="Kuo A."/>
            <person name="Curtis B.A."/>
            <person name="Tanifuji G."/>
            <person name="Burki F."/>
            <person name="Gruber A."/>
            <person name="Irimia M."/>
            <person name="Maruyama S."/>
            <person name="Arias M.C."/>
            <person name="Ball S.G."/>
            <person name="Gile G.H."/>
            <person name="Hirakawa Y."/>
            <person name="Hopkins J.F."/>
            <person name="Rensing S.A."/>
            <person name="Schmutz J."/>
            <person name="Symeonidi A."/>
            <person name="Elias M."/>
            <person name="Eveleigh R.J."/>
            <person name="Herman E.K."/>
            <person name="Klute M.J."/>
            <person name="Nakayama T."/>
            <person name="Obornik M."/>
            <person name="Reyes-Prieto A."/>
            <person name="Armbrust E.V."/>
            <person name="Aves S.J."/>
            <person name="Beiko R.G."/>
            <person name="Coutinho P."/>
            <person name="Dacks J.B."/>
            <person name="Durnford D.G."/>
            <person name="Fast N.M."/>
            <person name="Green B.R."/>
            <person name="Grisdale C."/>
            <person name="Hempe F."/>
            <person name="Henrissat B."/>
            <person name="Hoppner M.P."/>
            <person name="Ishida K.-I."/>
            <person name="Kim E."/>
            <person name="Koreny L."/>
            <person name="Kroth P.G."/>
            <person name="Liu Y."/>
            <person name="Malik S.-B."/>
            <person name="Maier U.G."/>
            <person name="McRose D."/>
            <person name="Mock T."/>
            <person name="Neilson J.A."/>
            <person name="Onodera N.T."/>
            <person name="Poole A.M."/>
            <person name="Pritham E.J."/>
            <person name="Richards T.A."/>
            <person name="Rocap G."/>
            <person name="Roy S.W."/>
            <person name="Sarai C."/>
            <person name="Schaack S."/>
            <person name="Shirato S."/>
            <person name="Slamovits C.H."/>
            <person name="Spencer D.F."/>
            <person name="Suzuki S."/>
            <person name="Worden A.Z."/>
            <person name="Zauner S."/>
            <person name="Barry K."/>
            <person name="Bell C."/>
            <person name="Bharti A.K."/>
            <person name="Crow J.A."/>
            <person name="Grimwood J."/>
            <person name="Kramer R."/>
            <person name="Lindquist E."/>
            <person name="Lucas S."/>
            <person name="Salamov A."/>
            <person name="McFadden G.I."/>
            <person name="Lane C.E."/>
            <person name="Keeling P.J."/>
            <person name="Gray M.W."/>
            <person name="Grigoriev I.V."/>
            <person name="Archibald J.M."/>
        </authorList>
    </citation>
    <scope>NUCLEOTIDE SEQUENCE</scope>
    <source>
        <strain evidence="4">CCMP2712</strain>
    </source>
</reference>
<feature type="region of interest" description="Disordered" evidence="1">
    <location>
        <begin position="18"/>
        <end position="39"/>
    </location>
</feature>
<organism evidence="2">
    <name type="scientific">Guillardia theta (strain CCMP2712)</name>
    <name type="common">Cryptophyte</name>
    <dbReference type="NCBI Taxonomy" id="905079"/>
    <lineage>
        <taxon>Eukaryota</taxon>
        <taxon>Cryptophyceae</taxon>
        <taxon>Pyrenomonadales</taxon>
        <taxon>Geminigeraceae</taxon>
        <taxon>Guillardia</taxon>
    </lineage>
</organism>
<feature type="compositionally biased region" description="Polar residues" evidence="1">
    <location>
        <begin position="18"/>
        <end position="29"/>
    </location>
</feature>
<evidence type="ECO:0000313" key="3">
    <source>
        <dbReference type="EnsemblProtists" id="EKX53098"/>
    </source>
</evidence>
<evidence type="ECO:0000256" key="1">
    <source>
        <dbReference type="SAM" id="MobiDB-lite"/>
    </source>
</evidence>
<dbReference type="GeneID" id="17309495"/>
<dbReference type="PaxDb" id="55529-EKX53098"/>
<dbReference type="KEGG" id="gtt:GUITHDRAFT_150523"/>
<sequence>MEKLKRASTSFSLLQEQTENTQFSSSDYQNDGWEPFLPQQNSAGALHQSILSSFIQRKEKLDSIRGQEFLHANLSDFRRVLAKRTQRVLATEGISADKSNLGENIEGYVIFDEKENNYKYLKEEPDEDQIKSFLKSEGKRLFGHERAHGETWRWKDKARRGGDDDSEESERLEEEDYQLALHVLARLHQSPQIVVCIISLTGSGSEFFVTKNKTRCAEAHAILKKALAHILKLEGAEIAVNPARR</sequence>
<evidence type="ECO:0000313" key="2">
    <source>
        <dbReference type="EMBL" id="EKX53098.1"/>
    </source>
</evidence>
<dbReference type="Proteomes" id="UP000011087">
    <property type="component" value="Unassembled WGS sequence"/>
</dbReference>
<dbReference type="EMBL" id="JH992971">
    <property type="protein sequence ID" value="EKX53098.1"/>
    <property type="molecule type" value="Genomic_DNA"/>
</dbReference>
<gene>
    <name evidence="2" type="ORF">GUITHDRAFT_150523</name>
</gene>
<accession>L1JYC0</accession>
<evidence type="ECO:0000313" key="4">
    <source>
        <dbReference type="Proteomes" id="UP000011087"/>
    </source>
</evidence>
<dbReference type="AlphaFoldDB" id="L1JYC0"/>
<proteinExistence type="predicted"/>
<dbReference type="RefSeq" id="XP_005840078.1">
    <property type="nucleotide sequence ID" value="XM_005840021.1"/>
</dbReference>
<dbReference type="EnsemblProtists" id="EKX53098">
    <property type="protein sequence ID" value="EKX53098"/>
    <property type="gene ID" value="GUITHDRAFT_150523"/>
</dbReference>
<reference evidence="3" key="3">
    <citation type="submission" date="2016-03" db="UniProtKB">
        <authorList>
            <consortium name="EnsemblProtists"/>
        </authorList>
    </citation>
    <scope>IDENTIFICATION</scope>
</reference>
<keyword evidence="4" id="KW-1185">Reference proteome</keyword>
<reference evidence="2 4" key="1">
    <citation type="journal article" date="2012" name="Nature">
        <title>Algal genomes reveal evolutionary mosaicism and the fate of nucleomorphs.</title>
        <authorList>
            <consortium name="DOE Joint Genome Institute"/>
            <person name="Curtis B.A."/>
            <person name="Tanifuji G."/>
            <person name="Burki F."/>
            <person name="Gruber A."/>
            <person name="Irimia M."/>
            <person name="Maruyama S."/>
            <person name="Arias M.C."/>
            <person name="Ball S.G."/>
            <person name="Gile G.H."/>
            <person name="Hirakawa Y."/>
            <person name="Hopkins J.F."/>
            <person name="Kuo A."/>
            <person name="Rensing S.A."/>
            <person name="Schmutz J."/>
            <person name="Symeonidi A."/>
            <person name="Elias M."/>
            <person name="Eveleigh R.J."/>
            <person name="Herman E.K."/>
            <person name="Klute M.J."/>
            <person name="Nakayama T."/>
            <person name="Obornik M."/>
            <person name="Reyes-Prieto A."/>
            <person name="Armbrust E.V."/>
            <person name="Aves S.J."/>
            <person name="Beiko R.G."/>
            <person name="Coutinho P."/>
            <person name="Dacks J.B."/>
            <person name="Durnford D.G."/>
            <person name="Fast N.M."/>
            <person name="Green B.R."/>
            <person name="Grisdale C.J."/>
            <person name="Hempel F."/>
            <person name="Henrissat B."/>
            <person name="Hoppner M.P."/>
            <person name="Ishida K."/>
            <person name="Kim E."/>
            <person name="Koreny L."/>
            <person name="Kroth P.G."/>
            <person name="Liu Y."/>
            <person name="Malik S.B."/>
            <person name="Maier U.G."/>
            <person name="McRose D."/>
            <person name="Mock T."/>
            <person name="Neilson J.A."/>
            <person name="Onodera N.T."/>
            <person name="Poole A.M."/>
            <person name="Pritham E.J."/>
            <person name="Richards T.A."/>
            <person name="Rocap G."/>
            <person name="Roy S.W."/>
            <person name="Sarai C."/>
            <person name="Schaack S."/>
            <person name="Shirato S."/>
            <person name="Slamovits C.H."/>
            <person name="Spencer D.F."/>
            <person name="Suzuki S."/>
            <person name="Worden A.Z."/>
            <person name="Zauner S."/>
            <person name="Barry K."/>
            <person name="Bell C."/>
            <person name="Bharti A.K."/>
            <person name="Crow J.A."/>
            <person name="Grimwood J."/>
            <person name="Kramer R."/>
            <person name="Lindquist E."/>
            <person name="Lucas S."/>
            <person name="Salamov A."/>
            <person name="McFadden G.I."/>
            <person name="Lane C.E."/>
            <person name="Keeling P.J."/>
            <person name="Gray M.W."/>
            <person name="Grigoriev I.V."/>
            <person name="Archibald J.M."/>
        </authorList>
    </citation>
    <scope>NUCLEOTIDE SEQUENCE</scope>
    <source>
        <strain evidence="2 4">CCMP2712</strain>
    </source>
</reference>
<feature type="non-terminal residue" evidence="2">
    <location>
        <position position="1"/>
    </location>
</feature>
<name>L1JYC0_GUITC</name>
<dbReference type="HOGENOM" id="CLU_1135989_0_0_1"/>
<protein>
    <submittedName>
        <fullName evidence="2 3">Uncharacterized protein</fullName>
    </submittedName>
</protein>